<keyword evidence="2" id="KW-1185">Reference proteome</keyword>
<organism evidence="1 2">
    <name type="scientific">Canavalia gladiata</name>
    <name type="common">Sword bean</name>
    <name type="synonym">Dolichos gladiatus</name>
    <dbReference type="NCBI Taxonomy" id="3824"/>
    <lineage>
        <taxon>Eukaryota</taxon>
        <taxon>Viridiplantae</taxon>
        <taxon>Streptophyta</taxon>
        <taxon>Embryophyta</taxon>
        <taxon>Tracheophyta</taxon>
        <taxon>Spermatophyta</taxon>
        <taxon>Magnoliopsida</taxon>
        <taxon>eudicotyledons</taxon>
        <taxon>Gunneridae</taxon>
        <taxon>Pentapetalae</taxon>
        <taxon>rosids</taxon>
        <taxon>fabids</taxon>
        <taxon>Fabales</taxon>
        <taxon>Fabaceae</taxon>
        <taxon>Papilionoideae</taxon>
        <taxon>50 kb inversion clade</taxon>
        <taxon>NPAAA clade</taxon>
        <taxon>indigoferoid/millettioid clade</taxon>
        <taxon>Phaseoleae</taxon>
        <taxon>Canavalia</taxon>
    </lineage>
</organism>
<reference evidence="1 2" key="1">
    <citation type="submission" date="2024-01" db="EMBL/GenBank/DDBJ databases">
        <title>The genomes of 5 underutilized Papilionoideae crops provide insights into root nodulation and disease resistanc.</title>
        <authorList>
            <person name="Jiang F."/>
        </authorList>
    </citation>
    <scope>NUCLEOTIDE SEQUENCE [LARGE SCALE GENOMIC DNA]</scope>
    <source>
        <strain evidence="1">LVBAO_FW01</strain>
        <tissue evidence="1">Leaves</tissue>
    </source>
</reference>
<comment type="caution">
    <text evidence="1">The sequence shown here is derived from an EMBL/GenBank/DDBJ whole genome shotgun (WGS) entry which is preliminary data.</text>
</comment>
<protein>
    <submittedName>
        <fullName evidence="1">Uncharacterized protein</fullName>
    </submittedName>
</protein>
<sequence length="102" mass="11690">MVTSLMIIIGVEDVAIAFLKSISFRGQGERDQGEPPPHGRNRLPYLLNIPCSKGMDVGQHEFAKFSLSHNWFNPSYQHSLWDVAQLNSTFGECHRFWVKAWD</sequence>
<dbReference type="Proteomes" id="UP001367508">
    <property type="component" value="Unassembled WGS sequence"/>
</dbReference>
<proteinExistence type="predicted"/>
<name>A0AAN9R763_CANGL</name>
<dbReference type="EMBL" id="JAYMYQ010000001">
    <property type="protein sequence ID" value="KAK7361716.1"/>
    <property type="molecule type" value="Genomic_DNA"/>
</dbReference>
<gene>
    <name evidence="1" type="ORF">VNO77_03794</name>
</gene>
<evidence type="ECO:0000313" key="2">
    <source>
        <dbReference type="Proteomes" id="UP001367508"/>
    </source>
</evidence>
<dbReference type="AlphaFoldDB" id="A0AAN9R763"/>
<evidence type="ECO:0000313" key="1">
    <source>
        <dbReference type="EMBL" id="KAK7361716.1"/>
    </source>
</evidence>
<accession>A0AAN9R763</accession>